<comment type="caution">
    <text evidence="4">The sequence shown here is derived from an EMBL/GenBank/DDBJ whole genome shotgun (WGS) entry which is preliminary data.</text>
</comment>
<keyword evidence="3" id="KW-0732">Signal</keyword>
<evidence type="ECO:0000256" key="1">
    <source>
        <dbReference type="SAM" id="MobiDB-lite"/>
    </source>
</evidence>
<feature type="region of interest" description="Disordered" evidence="1">
    <location>
        <begin position="272"/>
        <end position="360"/>
    </location>
</feature>
<feature type="compositionally biased region" description="Low complexity" evidence="1">
    <location>
        <begin position="313"/>
        <end position="331"/>
    </location>
</feature>
<evidence type="ECO:0000256" key="2">
    <source>
        <dbReference type="SAM" id="Phobius"/>
    </source>
</evidence>
<feature type="signal peptide" evidence="3">
    <location>
        <begin position="1"/>
        <end position="32"/>
    </location>
</feature>
<feature type="compositionally biased region" description="Low complexity" evidence="1">
    <location>
        <begin position="341"/>
        <end position="356"/>
    </location>
</feature>
<organism evidence="4 5">
    <name type="scientific">Varibaculum cambriense</name>
    <dbReference type="NCBI Taxonomy" id="184870"/>
    <lineage>
        <taxon>Bacteria</taxon>
        <taxon>Bacillati</taxon>
        <taxon>Actinomycetota</taxon>
        <taxon>Actinomycetes</taxon>
        <taxon>Actinomycetales</taxon>
        <taxon>Actinomycetaceae</taxon>
        <taxon>Varibaculum</taxon>
    </lineage>
</organism>
<feature type="compositionally biased region" description="Polar residues" evidence="1">
    <location>
        <begin position="278"/>
        <end position="305"/>
    </location>
</feature>
<name>A0AB34WYY1_9ACTO</name>
<keyword evidence="2" id="KW-0812">Transmembrane</keyword>
<evidence type="ECO:0000313" key="5">
    <source>
        <dbReference type="Proteomes" id="UP000070572"/>
    </source>
</evidence>
<feature type="chain" id="PRO_5044326769" evidence="3">
    <location>
        <begin position="33"/>
        <end position="489"/>
    </location>
</feature>
<gene>
    <name evidence="4" type="ORF">HMPREF1862_00951</name>
</gene>
<sequence length="489" mass="51623">MVPVVSKKNIYKTAAGILALSLAVLSVPLSSAFGETGFRAGNIISDANMYQSTPSMSVTEIQNFLNTQGAACRGNGCLKNIRLNTRSIDADKFCKGSYQGVNSEPVSQVIYKVSQACQISPKVLLVTIQKEQSGITKNLTAAKQNKLTGYGCPDGRPCSEQYYGVQNQIYRSAHQFQRYRIKSTNYSFRSGITTDIQFSYQDGCGSSKVKLENQATASLYNYTPYQPNEALLSGNSDLCSSDGNYNFFKIYQRWFGDPRSTVSATIPSSKVAVPESGYTGTSNNTKAQATKEQAASTPPTGSNAHAAQKVGMASSQSSRTATTANSKAATAPQSTSNSKPADTSQAAAAENAALKATEQEKAKQAAKAAAEASQQAAQAAEAKKAAAVTAQARAVAAAQEENSTQPNSDSQTAKPQNEAPIKPQPTTATPEKTLPAKKATESATPSNSPALASTGTIGGSVTILAMVLVIAGWRIRKNVIDNRPIRVNC</sequence>
<accession>A0AB34WYY1</accession>
<evidence type="ECO:0000313" key="4">
    <source>
        <dbReference type="EMBL" id="KXB80644.1"/>
    </source>
</evidence>
<feature type="compositionally biased region" description="Polar residues" evidence="1">
    <location>
        <begin position="402"/>
        <end position="415"/>
    </location>
</feature>
<keyword evidence="2" id="KW-0472">Membrane</keyword>
<feature type="transmembrane region" description="Helical" evidence="2">
    <location>
        <begin position="450"/>
        <end position="473"/>
    </location>
</feature>
<reference evidence="4 5" key="1">
    <citation type="submission" date="2016-01" db="EMBL/GenBank/DDBJ databases">
        <authorList>
            <person name="Mitreva M."/>
            <person name="Pepin K.H."/>
            <person name="Mihindukulasuriya K.A."/>
            <person name="Fulton R."/>
            <person name="Fronick C."/>
            <person name="O'Laughlin M."/>
            <person name="Miner T."/>
            <person name="Herter B."/>
            <person name="Rosa B.A."/>
            <person name="Cordes M."/>
            <person name="Tomlinson C."/>
            <person name="Wollam A."/>
            <person name="Palsikar V.B."/>
            <person name="Mardis E.R."/>
            <person name="Wilson R.K."/>
        </authorList>
    </citation>
    <scope>NUCLEOTIDE SEQUENCE [LARGE SCALE GENOMIC DNA]</scope>
    <source>
        <strain evidence="4 5">DNF00696</strain>
    </source>
</reference>
<proteinExistence type="predicted"/>
<feature type="compositionally biased region" description="Polar residues" evidence="1">
    <location>
        <begin position="441"/>
        <end position="455"/>
    </location>
</feature>
<protein>
    <submittedName>
        <fullName evidence="4">LPXTG-motif protein cell wall anchor domain protein</fullName>
    </submittedName>
</protein>
<dbReference type="EMBL" id="LSDN01000014">
    <property type="protein sequence ID" value="KXB80644.1"/>
    <property type="molecule type" value="Genomic_DNA"/>
</dbReference>
<dbReference type="Proteomes" id="UP000070572">
    <property type="component" value="Unassembled WGS sequence"/>
</dbReference>
<evidence type="ECO:0000256" key="3">
    <source>
        <dbReference type="SAM" id="SignalP"/>
    </source>
</evidence>
<keyword evidence="2" id="KW-1133">Transmembrane helix</keyword>
<dbReference type="AlphaFoldDB" id="A0AB34WYY1"/>
<feature type="region of interest" description="Disordered" evidence="1">
    <location>
        <begin position="396"/>
        <end position="455"/>
    </location>
</feature>